<accession>A0A498JNF1</accession>
<protein>
    <submittedName>
        <fullName evidence="1">Uncharacterized protein</fullName>
    </submittedName>
</protein>
<proteinExistence type="predicted"/>
<organism evidence="1 2">
    <name type="scientific">Malus domestica</name>
    <name type="common">Apple</name>
    <name type="synonym">Pyrus malus</name>
    <dbReference type="NCBI Taxonomy" id="3750"/>
    <lineage>
        <taxon>Eukaryota</taxon>
        <taxon>Viridiplantae</taxon>
        <taxon>Streptophyta</taxon>
        <taxon>Embryophyta</taxon>
        <taxon>Tracheophyta</taxon>
        <taxon>Spermatophyta</taxon>
        <taxon>Magnoliopsida</taxon>
        <taxon>eudicotyledons</taxon>
        <taxon>Gunneridae</taxon>
        <taxon>Pentapetalae</taxon>
        <taxon>rosids</taxon>
        <taxon>fabids</taxon>
        <taxon>Rosales</taxon>
        <taxon>Rosaceae</taxon>
        <taxon>Amygdaloideae</taxon>
        <taxon>Maleae</taxon>
        <taxon>Malus</taxon>
    </lineage>
</organism>
<keyword evidence="2" id="KW-1185">Reference proteome</keyword>
<sequence length="62" mass="7234">MASDWLNKQTTEISSPLKLKLIAKLSNAYFRLFDSNMLINNITMVIFLDDYHSLDKIGRKKK</sequence>
<name>A0A498JNF1_MALDO</name>
<dbReference type="Proteomes" id="UP000290289">
    <property type="component" value="Chromosome 6"/>
</dbReference>
<dbReference type="EMBL" id="RDQH01000332">
    <property type="protein sequence ID" value="RXH97278.1"/>
    <property type="molecule type" value="Genomic_DNA"/>
</dbReference>
<comment type="caution">
    <text evidence="1">The sequence shown here is derived from an EMBL/GenBank/DDBJ whole genome shotgun (WGS) entry which is preliminary data.</text>
</comment>
<evidence type="ECO:0000313" key="1">
    <source>
        <dbReference type="EMBL" id="RXH97278.1"/>
    </source>
</evidence>
<gene>
    <name evidence="1" type="ORF">DVH24_035946</name>
</gene>
<dbReference type="AlphaFoldDB" id="A0A498JNF1"/>
<reference evidence="1 2" key="1">
    <citation type="submission" date="2018-10" db="EMBL/GenBank/DDBJ databases">
        <title>A high-quality apple genome assembly.</title>
        <authorList>
            <person name="Hu J."/>
        </authorList>
    </citation>
    <scope>NUCLEOTIDE SEQUENCE [LARGE SCALE GENOMIC DNA]</scope>
    <source>
        <strain evidence="2">cv. HFTH1</strain>
        <tissue evidence="1">Young leaf</tissue>
    </source>
</reference>
<evidence type="ECO:0000313" key="2">
    <source>
        <dbReference type="Proteomes" id="UP000290289"/>
    </source>
</evidence>